<dbReference type="EMBL" id="JAZIBG010000028">
    <property type="protein sequence ID" value="MEF7614942.1"/>
    <property type="molecule type" value="Genomic_DNA"/>
</dbReference>
<dbReference type="InterPro" id="IPR015947">
    <property type="entry name" value="PUA-like_sf"/>
</dbReference>
<dbReference type="Gene3D" id="1.10.4060.10">
    <property type="entry name" value="BPP1347 like domain"/>
    <property type="match status" value="1"/>
</dbReference>
<gene>
    <name evidence="2" type="ORF">V4F39_13550</name>
</gene>
<proteinExistence type="predicted"/>
<dbReference type="PANTHER" id="PTHR46732:SF8">
    <property type="entry name" value="ATP-DEPENDENT PROTEASE LA (LON) DOMAIN PROTEIN"/>
    <property type="match status" value="1"/>
</dbReference>
<dbReference type="SUPFAM" id="SSF88697">
    <property type="entry name" value="PUA domain-like"/>
    <property type="match status" value="1"/>
</dbReference>
<dbReference type="Pfam" id="PF02190">
    <property type="entry name" value="LON_substr_bdg"/>
    <property type="match status" value="1"/>
</dbReference>
<comment type="caution">
    <text evidence="2">The sequence shown here is derived from an EMBL/GenBank/DDBJ whole genome shotgun (WGS) entry which is preliminary data.</text>
</comment>
<dbReference type="PROSITE" id="PS51787">
    <property type="entry name" value="LON_N"/>
    <property type="match status" value="1"/>
</dbReference>
<dbReference type="RefSeq" id="WP_332290033.1">
    <property type="nucleotide sequence ID" value="NZ_JAZIBG010000028.1"/>
</dbReference>
<dbReference type="Proteomes" id="UP001336250">
    <property type="component" value="Unassembled WGS sequence"/>
</dbReference>
<accession>A0AAW9QHS7</accession>
<dbReference type="PANTHER" id="PTHR46732">
    <property type="entry name" value="ATP-DEPENDENT PROTEASE LA (LON) DOMAIN PROTEIN"/>
    <property type="match status" value="1"/>
</dbReference>
<protein>
    <submittedName>
        <fullName evidence="2">LON peptidase substrate-binding domain-containing protein</fullName>
    </submittedName>
</protein>
<dbReference type="AlphaFoldDB" id="A0AAW9QHS7"/>
<keyword evidence="3" id="KW-1185">Reference proteome</keyword>
<evidence type="ECO:0000313" key="2">
    <source>
        <dbReference type="EMBL" id="MEF7614942.1"/>
    </source>
</evidence>
<dbReference type="InterPro" id="IPR046336">
    <property type="entry name" value="Lon_prtase_N_sf"/>
</dbReference>
<evidence type="ECO:0000259" key="1">
    <source>
        <dbReference type="PROSITE" id="PS51787"/>
    </source>
</evidence>
<sequence>MNDAIPLFPLQTVLFPGGRLNLKVFEARYLDMVGNCLRQACPFGVVCLTAGGEVHRKEKAAEGGRVRFEDTGVLARIDEVDADQAGILHIRCSGLQRFSLGERSQQADGLWLADVSPLPDDERLPPPDDLQASVKSLREAIDAMRRQGAEPFIPPYRFDEAGWVANRWCEILPVSLAAKQRLMVLDDPLARLRLVDEFLRNQGVVDG</sequence>
<organism evidence="2 3">
    <name type="scientific">Aquincola agrisoli</name>
    <dbReference type="NCBI Taxonomy" id="3119538"/>
    <lineage>
        <taxon>Bacteria</taxon>
        <taxon>Pseudomonadati</taxon>
        <taxon>Pseudomonadota</taxon>
        <taxon>Betaproteobacteria</taxon>
        <taxon>Burkholderiales</taxon>
        <taxon>Sphaerotilaceae</taxon>
        <taxon>Aquincola</taxon>
    </lineage>
</organism>
<reference evidence="2 3" key="1">
    <citation type="submission" date="2024-02" db="EMBL/GenBank/DDBJ databases">
        <title>Genome sequence of Aquincola sp. MAHUQ-54.</title>
        <authorList>
            <person name="Huq M.A."/>
        </authorList>
    </citation>
    <scope>NUCLEOTIDE SEQUENCE [LARGE SCALE GENOMIC DNA]</scope>
    <source>
        <strain evidence="2 3">MAHUQ-54</strain>
    </source>
</reference>
<evidence type="ECO:0000313" key="3">
    <source>
        <dbReference type="Proteomes" id="UP001336250"/>
    </source>
</evidence>
<dbReference type="InterPro" id="IPR003111">
    <property type="entry name" value="Lon_prtase_N"/>
</dbReference>
<name>A0AAW9QHS7_9BURK</name>
<feature type="domain" description="Lon N-terminal" evidence="1">
    <location>
        <begin position="2"/>
        <end position="203"/>
    </location>
</feature>
<dbReference type="SMART" id="SM00464">
    <property type="entry name" value="LON"/>
    <property type="match status" value="1"/>
</dbReference>
<dbReference type="Gene3D" id="2.30.130.40">
    <property type="entry name" value="LON domain-like"/>
    <property type="match status" value="1"/>
</dbReference>